<dbReference type="Gene3D" id="3.60.21.10">
    <property type="match status" value="1"/>
</dbReference>
<dbReference type="PANTHER" id="PTHR31302:SF0">
    <property type="entry name" value="TRANSMEMBRANE PROTEIN WITH METALLOPHOSPHOESTERASE DOMAIN"/>
    <property type="match status" value="1"/>
</dbReference>
<feature type="domain" description="GTPase-associated adaptor" evidence="2">
    <location>
        <begin position="381"/>
        <end position="439"/>
    </location>
</feature>
<feature type="non-terminal residue" evidence="3">
    <location>
        <position position="581"/>
    </location>
</feature>
<accession>A0A072TE28</accession>
<reference evidence="3 5" key="2">
    <citation type="journal article" date="2014" name="BMC Genomics">
        <title>An improved genome release (version Mt4.0) for the model legume Medicago truncatula.</title>
        <authorList>
            <person name="Tang H."/>
            <person name="Krishnakumar V."/>
            <person name="Bidwell S."/>
            <person name="Rosen B."/>
            <person name="Chan A."/>
            <person name="Zhou S."/>
            <person name="Gentzbittel L."/>
            <person name="Childs K.L."/>
            <person name="Yandell M."/>
            <person name="Gundlach H."/>
            <person name="Mayer K.F."/>
            <person name="Schwartz D.C."/>
            <person name="Town C.D."/>
        </authorList>
    </citation>
    <scope>GENOME REANNOTATION</scope>
    <source>
        <strain evidence="3">A17</strain>
        <strain evidence="4 5">cv. Jemalong A17</strain>
    </source>
</reference>
<dbReference type="EnsemblPlants" id="KEH15476">
    <property type="protein sequence ID" value="KEH15476"/>
    <property type="gene ID" value="MTR_0963s0030"/>
</dbReference>
<reference evidence="3 5" key="1">
    <citation type="journal article" date="2011" name="Nature">
        <title>The Medicago genome provides insight into the evolution of rhizobial symbioses.</title>
        <authorList>
            <person name="Young N.D."/>
            <person name="Debelle F."/>
            <person name="Oldroyd G.E."/>
            <person name="Geurts R."/>
            <person name="Cannon S.B."/>
            <person name="Udvardi M.K."/>
            <person name="Benedito V.A."/>
            <person name="Mayer K.F."/>
            <person name="Gouzy J."/>
            <person name="Schoof H."/>
            <person name="Van de Peer Y."/>
            <person name="Proost S."/>
            <person name="Cook D.R."/>
            <person name="Meyers B.C."/>
            <person name="Spannagl M."/>
            <person name="Cheung F."/>
            <person name="De Mita S."/>
            <person name="Krishnakumar V."/>
            <person name="Gundlach H."/>
            <person name="Zhou S."/>
            <person name="Mudge J."/>
            <person name="Bharti A.K."/>
            <person name="Murray J.D."/>
            <person name="Naoumkina M.A."/>
            <person name="Rosen B."/>
            <person name="Silverstein K.A."/>
            <person name="Tang H."/>
            <person name="Rombauts S."/>
            <person name="Zhao P.X."/>
            <person name="Zhou P."/>
            <person name="Barbe V."/>
            <person name="Bardou P."/>
            <person name="Bechner M."/>
            <person name="Bellec A."/>
            <person name="Berger A."/>
            <person name="Berges H."/>
            <person name="Bidwell S."/>
            <person name="Bisseling T."/>
            <person name="Choisne N."/>
            <person name="Couloux A."/>
            <person name="Denny R."/>
            <person name="Deshpande S."/>
            <person name="Dai X."/>
            <person name="Doyle J.J."/>
            <person name="Dudez A.M."/>
            <person name="Farmer A.D."/>
            <person name="Fouteau S."/>
            <person name="Franken C."/>
            <person name="Gibelin C."/>
            <person name="Gish J."/>
            <person name="Goldstein S."/>
            <person name="Gonzalez A.J."/>
            <person name="Green P.J."/>
            <person name="Hallab A."/>
            <person name="Hartog M."/>
            <person name="Hua A."/>
            <person name="Humphray S.J."/>
            <person name="Jeong D.H."/>
            <person name="Jing Y."/>
            <person name="Jocker A."/>
            <person name="Kenton S.M."/>
            <person name="Kim D.J."/>
            <person name="Klee K."/>
            <person name="Lai H."/>
            <person name="Lang C."/>
            <person name="Lin S."/>
            <person name="Macmil S.L."/>
            <person name="Magdelenat G."/>
            <person name="Matthews L."/>
            <person name="McCorrison J."/>
            <person name="Monaghan E.L."/>
            <person name="Mun J.H."/>
            <person name="Najar F.Z."/>
            <person name="Nicholson C."/>
            <person name="Noirot C."/>
            <person name="O'Bleness M."/>
            <person name="Paule C.R."/>
            <person name="Poulain J."/>
            <person name="Prion F."/>
            <person name="Qin B."/>
            <person name="Qu C."/>
            <person name="Retzel E.F."/>
            <person name="Riddle C."/>
            <person name="Sallet E."/>
            <person name="Samain S."/>
            <person name="Samson N."/>
            <person name="Sanders I."/>
            <person name="Saurat O."/>
            <person name="Scarpelli C."/>
            <person name="Schiex T."/>
            <person name="Segurens B."/>
            <person name="Severin A.J."/>
            <person name="Sherrier D.J."/>
            <person name="Shi R."/>
            <person name="Sims S."/>
            <person name="Singer S.R."/>
            <person name="Sinharoy S."/>
            <person name="Sterck L."/>
            <person name="Viollet A."/>
            <person name="Wang B.B."/>
            <person name="Wang K."/>
            <person name="Wang M."/>
            <person name="Wang X."/>
            <person name="Warfsmann J."/>
            <person name="Weissenbach J."/>
            <person name="White D.D."/>
            <person name="White J.D."/>
            <person name="Wiley G.B."/>
            <person name="Wincker P."/>
            <person name="Xing Y."/>
            <person name="Yang L."/>
            <person name="Yao Z."/>
            <person name="Ying F."/>
            <person name="Zhai J."/>
            <person name="Zhou L."/>
            <person name="Zuber A."/>
            <person name="Denarie J."/>
            <person name="Dixon R.A."/>
            <person name="May G.D."/>
            <person name="Schwartz D.C."/>
            <person name="Rogers J."/>
            <person name="Quetier F."/>
            <person name="Town C.D."/>
            <person name="Roe B.A."/>
        </authorList>
    </citation>
    <scope>NUCLEOTIDE SEQUENCE [LARGE SCALE GENOMIC DNA]</scope>
    <source>
        <strain evidence="3">A17</strain>
        <strain evidence="4 5">cv. Jemalong A17</strain>
    </source>
</reference>
<dbReference type="InterPro" id="IPR004843">
    <property type="entry name" value="Calcineurin-like_PHP"/>
</dbReference>
<dbReference type="PANTHER" id="PTHR31302">
    <property type="entry name" value="TRANSMEMBRANE PROTEIN WITH METALLOPHOSPHOESTERASE DOMAIN-RELATED"/>
    <property type="match status" value="1"/>
</dbReference>
<dbReference type="SUPFAM" id="SSF56300">
    <property type="entry name" value="Metallo-dependent phosphatases"/>
    <property type="match status" value="1"/>
</dbReference>
<sequence length="581" mass="64135">MSAIFVHVSDIHFGQERDHSVHIHDDVKAQLIEDAAEVVAGLPGGAAQGILVTGDIAQSGTWAQYEIASRWLDELAERIKCPIHRVQMVPGNHDLDRNKLSTGGTQLLDFIRAGGAAEYEKVFSNPDDRATLLARFEDYGRFSFGYRCGLDDEAKFASNLRIEIGPDRWIRFIRLNSALLCTGEEREANPELMIGSRQFTIPKKAGEENVVLIHHPLHWYKDSADVRQYVRARARVFISGHEHNPKVHVDPVVAGTDVLMVAAGAAVPFRSNEIYTYTYNIIEFDWDEATDALAVTMHPRAWNPVETCFEADDKRLGGKAPRFTLGSPNFKKCGKAATTTDHAPIDGTGPLAEPVVEEVPAETAAPTEGEMPPTTPVVEGYELALLRFFRDLVESERLRILVELDAIPPDFDERMTQGVERMLFDWLVVHLRITGLVPSNDDVDSRRAAVTSLAKAWGKISNVNQIVGKAAAIAASLGGDGVPAVDFGTEIQVAVQKHASAFLYAERPLEVGVCAGMAAVSMMSSVPGDHGWKIVDVYTNALWSSLGFQSALKDDKRENLRREVYDRALQRSLESAERARE</sequence>
<evidence type="ECO:0000259" key="2">
    <source>
        <dbReference type="Pfam" id="PF19976"/>
    </source>
</evidence>
<organism evidence="3 5">
    <name type="scientific">Medicago truncatula</name>
    <name type="common">Barrel medic</name>
    <name type="synonym">Medicago tribuloides</name>
    <dbReference type="NCBI Taxonomy" id="3880"/>
    <lineage>
        <taxon>Eukaryota</taxon>
        <taxon>Viridiplantae</taxon>
        <taxon>Streptophyta</taxon>
        <taxon>Embryophyta</taxon>
        <taxon>Tracheophyta</taxon>
        <taxon>Spermatophyta</taxon>
        <taxon>Magnoliopsida</taxon>
        <taxon>eudicotyledons</taxon>
        <taxon>Gunneridae</taxon>
        <taxon>Pentapetalae</taxon>
        <taxon>rosids</taxon>
        <taxon>fabids</taxon>
        <taxon>Fabales</taxon>
        <taxon>Fabaceae</taxon>
        <taxon>Papilionoideae</taxon>
        <taxon>50 kb inversion clade</taxon>
        <taxon>NPAAA clade</taxon>
        <taxon>Hologalegina</taxon>
        <taxon>IRL clade</taxon>
        <taxon>Trifolieae</taxon>
        <taxon>Medicago</taxon>
    </lineage>
</organism>
<dbReference type="Proteomes" id="UP000002051">
    <property type="component" value="Unassembled WGS sequence"/>
</dbReference>
<dbReference type="Pfam" id="PF19976">
    <property type="entry name" value="GAAD"/>
    <property type="match status" value="1"/>
</dbReference>
<dbReference type="HOGENOM" id="CLU_033690_0_0_1"/>
<dbReference type="GO" id="GO:0016787">
    <property type="term" value="F:hydrolase activity"/>
    <property type="evidence" value="ECO:0007669"/>
    <property type="project" value="InterPro"/>
</dbReference>
<evidence type="ECO:0000313" key="5">
    <source>
        <dbReference type="Proteomes" id="UP000002051"/>
    </source>
</evidence>
<keyword evidence="5" id="KW-1185">Reference proteome</keyword>
<dbReference type="InterPro" id="IPR051158">
    <property type="entry name" value="Metallophosphoesterase_sf"/>
</dbReference>
<dbReference type="InterPro" id="IPR029052">
    <property type="entry name" value="Metallo-depent_PP-like"/>
</dbReference>
<reference evidence="4" key="3">
    <citation type="submission" date="2015-06" db="UniProtKB">
        <authorList>
            <consortium name="EnsemblPlants"/>
        </authorList>
    </citation>
    <scope>IDENTIFICATION</scope>
    <source>
        <strain evidence="4">cv. Jemalong A17</strain>
    </source>
</reference>
<protein>
    <submittedName>
        <fullName evidence="3">Calcineurin-like phosphoesterase family protein</fullName>
    </submittedName>
</protein>
<dbReference type="Pfam" id="PF00149">
    <property type="entry name" value="Metallophos"/>
    <property type="match status" value="1"/>
</dbReference>
<gene>
    <name evidence="3" type="ORF">MTR_0963s0030</name>
</gene>
<proteinExistence type="predicted"/>
<dbReference type="InterPro" id="IPR045533">
    <property type="entry name" value="GAAD"/>
</dbReference>
<dbReference type="EMBL" id="KL403687">
    <property type="protein sequence ID" value="KEH15476.1"/>
    <property type="molecule type" value="Genomic_DNA"/>
</dbReference>
<name>A0A072TE28_MEDTR</name>
<evidence type="ECO:0000259" key="1">
    <source>
        <dbReference type="Pfam" id="PF00149"/>
    </source>
</evidence>
<dbReference type="AlphaFoldDB" id="A0A072TE28"/>
<evidence type="ECO:0000313" key="3">
    <source>
        <dbReference type="EMBL" id="KEH15476.1"/>
    </source>
</evidence>
<feature type="domain" description="Calcineurin-like phosphoesterase" evidence="1">
    <location>
        <begin position="5"/>
        <end position="245"/>
    </location>
</feature>
<evidence type="ECO:0000313" key="4">
    <source>
        <dbReference type="EnsemblPlants" id="KEH15476"/>
    </source>
</evidence>